<evidence type="ECO:0000313" key="1">
    <source>
        <dbReference type="EMBL" id="POY76447.1"/>
    </source>
</evidence>
<sequence length="31" mass="3404">MTTLAGYAAFCHLPGTLDCFWALANETRSLE</sequence>
<dbReference type="Proteomes" id="UP000237144">
    <property type="component" value="Unassembled WGS sequence"/>
</dbReference>
<gene>
    <name evidence="1" type="ORF">BMF94_0648</name>
</gene>
<name>A0A2S5BI52_9BASI</name>
<reference evidence="1 2" key="1">
    <citation type="journal article" date="2018" name="Front. Microbiol.">
        <title>Prospects for Fungal Bioremediation of Acidic Radioactive Waste Sites: Characterization and Genome Sequence of Rhodotorula taiwanensis MD1149.</title>
        <authorList>
            <person name="Tkavc R."/>
            <person name="Matrosova V.Y."/>
            <person name="Grichenko O.E."/>
            <person name="Gostincar C."/>
            <person name="Volpe R.P."/>
            <person name="Klimenkova P."/>
            <person name="Gaidamakova E.K."/>
            <person name="Zhou C.E."/>
            <person name="Stewart B.J."/>
            <person name="Lyman M.G."/>
            <person name="Malfatti S.A."/>
            <person name="Rubinfeld B."/>
            <person name="Courtot M."/>
            <person name="Singh J."/>
            <person name="Dalgard C.L."/>
            <person name="Hamilton T."/>
            <person name="Frey K.G."/>
            <person name="Gunde-Cimerman N."/>
            <person name="Dugan L."/>
            <person name="Daly M.J."/>
        </authorList>
    </citation>
    <scope>NUCLEOTIDE SEQUENCE [LARGE SCALE GENOMIC DNA]</scope>
    <source>
        <strain evidence="1 2">MD1149</strain>
    </source>
</reference>
<evidence type="ECO:0000313" key="2">
    <source>
        <dbReference type="Proteomes" id="UP000237144"/>
    </source>
</evidence>
<keyword evidence="2" id="KW-1185">Reference proteome</keyword>
<protein>
    <submittedName>
        <fullName evidence="1">Uncharacterized protein</fullName>
    </submittedName>
</protein>
<comment type="caution">
    <text evidence="1">The sequence shown here is derived from an EMBL/GenBank/DDBJ whole genome shotgun (WGS) entry which is preliminary data.</text>
</comment>
<accession>A0A2S5BI52</accession>
<organism evidence="1 2">
    <name type="scientific">Rhodotorula taiwanensis</name>
    <dbReference type="NCBI Taxonomy" id="741276"/>
    <lineage>
        <taxon>Eukaryota</taxon>
        <taxon>Fungi</taxon>
        <taxon>Dikarya</taxon>
        <taxon>Basidiomycota</taxon>
        <taxon>Pucciniomycotina</taxon>
        <taxon>Microbotryomycetes</taxon>
        <taxon>Sporidiobolales</taxon>
        <taxon>Sporidiobolaceae</taxon>
        <taxon>Rhodotorula</taxon>
    </lineage>
</organism>
<dbReference type="AlphaFoldDB" id="A0A2S5BI52"/>
<dbReference type="EMBL" id="PJQD01000005">
    <property type="protein sequence ID" value="POY76447.1"/>
    <property type="molecule type" value="Genomic_DNA"/>
</dbReference>
<proteinExistence type="predicted"/>